<proteinExistence type="predicted"/>
<feature type="transmembrane region" description="Helical" evidence="1">
    <location>
        <begin position="77"/>
        <end position="99"/>
    </location>
</feature>
<sequence length="147" mass="16850">MKKITEAPHFVFWILIPITILIGLMGPNKTFYVNIQDIYYVIGLIHVTLIISIIFAVLGFGYWVVIKLNGMLVNKLTLIHSIITIIGFLIIILIPFFLLNIVPEGSSYDFVTLLKFQTIAFWIFSLVVFIQLLYLFNIIIALITKSK</sequence>
<dbReference type="InterPro" id="IPR036927">
    <property type="entry name" value="Cyt_c_oxase-like_su1_sf"/>
</dbReference>
<keyword evidence="1" id="KW-0812">Transmembrane</keyword>
<protein>
    <recommendedName>
        <fullName evidence="4">Cytochrome C and Quinol oxidase polypeptide I</fullName>
    </recommendedName>
</protein>
<comment type="caution">
    <text evidence="2">The sequence shown here is derived from an EMBL/GenBank/DDBJ whole genome shotgun (WGS) entry which is preliminary data.</text>
</comment>
<feature type="transmembrane region" description="Helical" evidence="1">
    <location>
        <begin position="119"/>
        <end position="143"/>
    </location>
</feature>
<dbReference type="AlphaFoldDB" id="A0A4R7D3S4"/>
<evidence type="ECO:0008006" key="4">
    <source>
        <dbReference type="Google" id="ProtNLM"/>
    </source>
</evidence>
<dbReference type="Gene3D" id="1.20.210.10">
    <property type="entry name" value="Cytochrome c oxidase-like, subunit I domain"/>
    <property type="match status" value="1"/>
</dbReference>
<feature type="transmembrane region" description="Helical" evidence="1">
    <location>
        <begin position="38"/>
        <end position="65"/>
    </location>
</feature>
<evidence type="ECO:0000313" key="3">
    <source>
        <dbReference type="Proteomes" id="UP000295274"/>
    </source>
</evidence>
<reference evidence="2 3" key="1">
    <citation type="submission" date="2019-03" db="EMBL/GenBank/DDBJ databases">
        <title>Genomic Encyclopedia of Type Strains, Phase III (KMG-III): the genomes of soil and plant-associated and newly described type strains.</title>
        <authorList>
            <person name="Whitman W."/>
        </authorList>
    </citation>
    <scope>NUCLEOTIDE SEQUENCE [LARGE SCALE GENOMIC DNA]</scope>
    <source>
        <strain evidence="2 3">CECT 8455</strain>
    </source>
</reference>
<keyword evidence="1" id="KW-1133">Transmembrane helix</keyword>
<evidence type="ECO:0000313" key="2">
    <source>
        <dbReference type="EMBL" id="TDS15470.1"/>
    </source>
</evidence>
<organism evidence="2 3">
    <name type="scientific">Maribacter caenipelagi</name>
    <dbReference type="NCBI Taxonomy" id="1447781"/>
    <lineage>
        <taxon>Bacteria</taxon>
        <taxon>Pseudomonadati</taxon>
        <taxon>Bacteroidota</taxon>
        <taxon>Flavobacteriia</taxon>
        <taxon>Flavobacteriales</taxon>
        <taxon>Flavobacteriaceae</taxon>
        <taxon>Maribacter</taxon>
    </lineage>
</organism>
<dbReference type="EMBL" id="SNZW01000014">
    <property type="protein sequence ID" value="TDS15470.1"/>
    <property type="molecule type" value="Genomic_DNA"/>
</dbReference>
<evidence type="ECO:0000256" key="1">
    <source>
        <dbReference type="SAM" id="Phobius"/>
    </source>
</evidence>
<feature type="transmembrane region" description="Helical" evidence="1">
    <location>
        <begin position="7"/>
        <end position="26"/>
    </location>
</feature>
<name>A0A4R7D3S4_9FLAO</name>
<dbReference type="Proteomes" id="UP000295274">
    <property type="component" value="Unassembled WGS sequence"/>
</dbReference>
<gene>
    <name evidence="2" type="ORF">DFQ03_2111</name>
</gene>
<accession>A0A4R7D3S4</accession>
<keyword evidence="1" id="KW-0472">Membrane</keyword>
<keyword evidence="3" id="KW-1185">Reference proteome</keyword>